<comment type="caution">
    <text evidence="2">The sequence shown here is derived from an EMBL/GenBank/DDBJ whole genome shotgun (WGS) entry which is preliminary data.</text>
</comment>
<dbReference type="EMBL" id="JRHA01000003">
    <property type="protein sequence ID" value="PQK11414.1"/>
    <property type="molecule type" value="Genomic_DNA"/>
</dbReference>
<sequence length="90" mass="10031">MKFATTLLPLLATVVAASSTPVENANLETRQSGIVCYLFTRTSSSFCGTLGSAYPWCPDYFKLGYCLCNANTSPIERKYQCIDDFRDIIR</sequence>
<dbReference type="Proteomes" id="UP000237441">
    <property type="component" value="Unassembled WGS sequence"/>
</dbReference>
<gene>
    <name evidence="2" type="ORF">BB8028_0003g00400</name>
</gene>
<name>A0A2S7Y5U8_BEABA</name>
<reference evidence="2 3" key="1">
    <citation type="submission" date="2016-07" db="EMBL/GenBank/DDBJ databases">
        <title>Comparative genomics of the entomopathogenic fungus Beauveria bassiana.</title>
        <authorList>
            <person name="Valero Jimenez C.A."/>
            <person name="Zwaan B.J."/>
            <person name="Van Kan J.A."/>
            <person name="Takken W."/>
            <person name="Debets A.J."/>
            <person name="Schoustra S.E."/>
            <person name="Koenraadt C.J."/>
        </authorList>
    </citation>
    <scope>NUCLEOTIDE SEQUENCE [LARGE SCALE GENOMIC DNA]</scope>
    <source>
        <strain evidence="2 3">ARSEF 8028</strain>
    </source>
</reference>
<protein>
    <submittedName>
        <fullName evidence="2">Uncharacterized protein</fullName>
    </submittedName>
</protein>
<organism evidence="2 3">
    <name type="scientific">Beauveria bassiana</name>
    <name type="common">White muscardine disease fungus</name>
    <name type="synonym">Tritirachium shiotae</name>
    <dbReference type="NCBI Taxonomy" id="176275"/>
    <lineage>
        <taxon>Eukaryota</taxon>
        <taxon>Fungi</taxon>
        <taxon>Dikarya</taxon>
        <taxon>Ascomycota</taxon>
        <taxon>Pezizomycotina</taxon>
        <taxon>Sordariomycetes</taxon>
        <taxon>Hypocreomycetidae</taxon>
        <taxon>Hypocreales</taxon>
        <taxon>Cordycipitaceae</taxon>
        <taxon>Beauveria</taxon>
    </lineage>
</organism>
<proteinExistence type="predicted"/>
<feature type="signal peptide" evidence="1">
    <location>
        <begin position="1"/>
        <end position="19"/>
    </location>
</feature>
<keyword evidence="1" id="KW-0732">Signal</keyword>
<dbReference type="AlphaFoldDB" id="A0A2S7Y5U8"/>
<feature type="chain" id="PRO_5015782886" evidence="1">
    <location>
        <begin position="20"/>
        <end position="90"/>
    </location>
</feature>
<evidence type="ECO:0000256" key="1">
    <source>
        <dbReference type="SAM" id="SignalP"/>
    </source>
</evidence>
<evidence type="ECO:0000313" key="3">
    <source>
        <dbReference type="Proteomes" id="UP000237441"/>
    </source>
</evidence>
<evidence type="ECO:0000313" key="2">
    <source>
        <dbReference type="EMBL" id="PQK11414.1"/>
    </source>
</evidence>
<accession>A0A2S7Y5U8</accession>